<dbReference type="PANTHER" id="PTHR47706">
    <property type="entry name" value="NMRA-LIKE FAMILY PROTEIN"/>
    <property type="match status" value="1"/>
</dbReference>
<feature type="domain" description="NmrA-like" evidence="3">
    <location>
        <begin position="7"/>
        <end position="250"/>
    </location>
</feature>
<dbReference type="CDD" id="cd05259">
    <property type="entry name" value="PCBER_SDR_a"/>
    <property type="match status" value="1"/>
</dbReference>
<name>A0A0A1T9W3_9HYPO</name>
<dbReference type="STRING" id="1531966.A0A0A1T9W3"/>
<dbReference type="InterPro" id="IPR051609">
    <property type="entry name" value="NmrA/Isoflavone_reductase-like"/>
</dbReference>
<dbReference type="SUPFAM" id="SSF51735">
    <property type="entry name" value="NAD(P)-binding Rossmann-fold domains"/>
    <property type="match status" value="1"/>
</dbReference>
<dbReference type="Gene3D" id="3.40.50.720">
    <property type="entry name" value="NAD(P)-binding Rossmann-like Domain"/>
    <property type="match status" value="1"/>
</dbReference>
<protein>
    <recommendedName>
        <fullName evidence="3">NmrA-like domain-containing protein</fullName>
    </recommendedName>
</protein>
<dbReference type="GO" id="GO:0016491">
    <property type="term" value="F:oxidoreductase activity"/>
    <property type="evidence" value="ECO:0007669"/>
    <property type="project" value="UniProtKB-KW"/>
</dbReference>
<dbReference type="HOGENOM" id="CLU_044876_3_3_1"/>
<accession>A0A0A1T9W3</accession>
<reference evidence="4 5" key="1">
    <citation type="journal article" date="2015" name="Genome Announc.">
        <title>Draft Genome Sequence and Gene Annotation of the Entomopathogenic Fungus Verticillium hemipterigenum.</title>
        <authorList>
            <person name="Horn F."/>
            <person name="Habel A."/>
            <person name="Scharf D.H."/>
            <person name="Dworschak J."/>
            <person name="Brakhage A.A."/>
            <person name="Guthke R."/>
            <person name="Hertweck C."/>
            <person name="Linde J."/>
        </authorList>
    </citation>
    <scope>NUCLEOTIDE SEQUENCE [LARGE SCALE GENOMIC DNA]</scope>
</reference>
<evidence type="ECO:0000313" key="5">
    <source>
        <dbReference type="Proteomes" id="UP000039046"/>
    </source>
</evidence>
<evidence type="ECO:0000256" key="1">
    <source>
        <dbReference type="ARBA" id="ARBA00022857"/>
    </source>
</evidence>
<dbReference type="InterPro" id="IPR036291">
    <property type="entry name" value="NAD(P)-bd_dom_sf"/>
</dbReference>
<dbReference type="AlphaFoldDB" id="A0A0A1T9W3"/>
<evidence type="ECO:0000313" key="4">
    <source>
        <dbReference type="EMBL" id="CEJ82990.1"/>
    </source>
</evidence>
<gene>
    <name evidence="4" type="ORF">VHEMI03026</name>
</gene>
<dbReference type="Gene3D" id="3.90.25.10">
    <property type="entry name" value="UDP-galactose 4-epimerase, domain 1"/>
    <property type="match status" value="1"/>
</dbReference>
<proteinExistence type="predicted"/>
<dbReference type="Pfam" id="PF05368">
    <property type="entry name" value="NmrA"/>
    <property type="match status" value="1"/>
</dbReference>
<evidence type="ECO:0000256" key="2">
    <source>
        <dbReference type="ARBA" id="ARBA00023002"/>
    </source>
</evidence>
<dbReference type="EMBL" id="CDHN01000001">
    <property type="protein sequence ID" value="CEJ82990.1"/>
    <property type="molecule type" value="Genomic_DNA"/>
</dbReference>
<keyword evidence="1" id="KW-0521">NADP</keyword>
<sequence>MTAPIRKVLLVGANGSLGSDVLDALVAAGSFDVSILQRSNSSSKPAHADRITTIPVSPVMTLDELQTAVTGQDAVIAAFPLKDVTQHLRLAEAAFHAGVRRYIPADYGSCDASRPQPQKYLQLYRDKDAVQKKCAELAASASAASKPFTWTSIVCGHFFDWAVRHEHLGLDIDGRKALLLDGGVTKASMSTMPQVAKAVVAVLQRPEVTENRFVHIQGFCVTPLEVVAAFERATGAVWHKETVDSNALLEREFEKYKAGDDHAVHEIVYVLGAVDADWTTLPTFAMDLLGLEEENLDKVVADLVAEHSAKKA</sequence>
<dbReference type="InterPro" id="IPR008030">
    <property type="entry name" value="NmrA-like"/>
</dbReference>
<keyword evidence="5" id="KW-1185">Reference proteome</keyword>
<keyword evidence="2" id="KW-0560">Oxidoreductase</keyword>
<dbReference type="InterPro" id="IPR045312">
    <property type="entry name" value="PCBER-like"/>
</dbReference>
<organism evidence="4 5">
    <name type="scientific">[Torrubiella] hemipterigena</name>
    <dbReference type="NCBI Taxonomy" id="1531966"/>
    <lineage>
        <taxon>Eukaryota</taxon>
        <taxon>Fungi</taxon>
        <taxon>Dikarya</taxon>
        <taxon>Ascomycota</taxon>
        <taxon>Pezizomycotina</taxon>
        <taxon>Sordariomycetes</taxon>
        <taxon>Hypocreomycetidae</taxon>
        <taxon>Hypocreales</taxon>
        <taxon>Clavicipitaceae</taxon>
        <taxon>Clavicipitaceae incertae sedis</taxon>
        <taxon>'Torrubiella' clade</taxon>
    </lineage>
</organism>
<dbReference type="OrthoDB" id="9984533at2759"/>
<dbReference type="Proteomes" id="UP000039046">
    <property type="component" value="Unassembled WGS sequence"/>
</dbReference>
<dbReference type="PANTHER" id="PTHR47706:SF9">
    <property type="entry name" value="NMRA-LIKE DOMAIN-CONTAINING PROTEIN-RELATED"/>
    <property type="match status" value="1"/>
</dbReference>
<evidence type="ECO:0000259" key="3">
    <source>
        <dbReference type="Pfam" id="PF05368"/>
    </source>
</evidence>